<dbReference type="InterPro" id="IPR035412">
    <property type="entry name" value="Terminase_L_N"/>
</dbReference>
<dbReference type="RefSeq" id="WP_266346283.1">
    <property type="nucleotide sequence ID" value="NZ_JAPKNH010000015.1"/>
</dbReference>
<proteinExistence type="predicted"/>
<name>A0ABW0Q4G9_9HYPH</name>
<reference evidence="3" key="1">
    <citation type="journal article" date="2019" name="Int. J. Syst. Evol. Microbiol.">
        <title>The Global Catalogue of Microorganisms (GCM) 10K type strain sequencing project: providing services to taxonomists for standard genome sequencing and annotation.</title>
        <authorList>
            <consortium name="The Broad Institute Genomics Platform"/>
            <consortium name="The Broad Institute Genome Sequencing Center for Infectious Disease"/>
            <person name="Wu L."/>
            <person name="Ma J."/>
        </authorList>
    </citation>
    <scope>NUCLEOTIDE SEQUENCE [LARGE SCALE GENOMIC DNA]</scope>
    <source>
        <strain evidence="3">KACC 12633</strain>
    </source>
</reference>
<dbReference type="InterPro" id="IPR052380">
    <property type="entry name" value="Viral_DNA_packaging_terminase"/>
</dbReference>
<evidence type="ECO:0000313" key="3">
    <source>
        <dbReference type="Proteomes" id="UP001596150"/>
    </source>
</evidence>
<feature type="domain" description="Phage terminase large subunit N-terminal" evidence="1">
    <location>
        <begin position="21"/>
        <end position="210"/>
    </location>
</feature>
<dbReference type="NCBIfam" id="TIGR01547">
    <property type="entry name" value="phage_term_2"/>
    <property type="match status" value="1"/>
</dbReference>
<dbReference type="Proteomes" id="UP001596150">
    <property type="component" value="Unassembled WGS sequence"/>
</dbReference>
<sequence length="429" mass="48144">MSILQLETPRVFAPLLAPARYKGAWGGRGSGKSHFFAELLVEDCLAEPGLAAVCIREVQKTLAQSSKRLIENKISNMGVGSQFRVLEDRIETPGGGLIIFQGMQNHTAESIKSLEGFKRAWIEEAQTLSTRSLTLLRPTIRAEGSQIWASWNPRRKSDAVDEFLRGQGMDGAAVVKANWRDNPWFPSELDAERRLDQERYPDRYEHIWEGDYVRAFEGAYFAKVLSDAKAAGRIGKVAADPLLPIRAYFDLGGSGASADAMAIWLVQFVGQQIMVLDYIEGVGQVLGYYVSELRRRGYDETLMIRLPHDGVNENNITGKRYEDHFRDAGFNNVTVIKNLGRGAAAMRIEAVRRVFPKIWFNETTTEPGRDALGFYHERKDENRNVGLGPDHDWSSHAADAFGLMAVDYEEPSRGSDFNRTIEYPSLGIY</sequence>
<evidence type="ECO:0000313" key="2">
    <source>
        <dbReference type="EMBL" id="MFC5518992.1"/>
    </source>
</evidence>
<comment type="caution">
    <text evidence="2">The sequence shown here is derived from an EMBL/GenBank/DDBJ whole genome shotgun (WGS) entry which is preliminary data.</text>
</comment>
<keyword evidence="3" id="KW-1185">Reference proteome</keyword>
<dbReference type="PANTHER" id="PTHR39184">
    <property type="match status" value="1"/>
</dbReference>
<accession>A0ABW0Q4G9</accession>
<dbReference type="PANTHER" id="PTHR39184:SF1">
    <property type="entry name" value="PBSX PHAGE TERMINASE LARGE SUBUNIT"/>
    <property type="match status" value="1"/>
</dbReference>
<protein>
    <submittedName>
        <fullName evidence="2">PBSX family phage terminase large subunit</fullName>
    </submittedName>
</protein>
<organism evidence="2 3">
    <name type="scientific">Kaistia terrae</name>
    <dbReference type="NCBI Taxonomy" id="537017"/>
    <lineage>
        <taxon>Bacteria</taxon>
        <taxon>Pseudomonadati</taxon>
        <taxon>Pseudomonadota</taxon>
        <taxon>Alphaproteobacteria</taxon>
        <taxon>Hyphomicrobiales</taxon>
        <taxon>Kaistiaceae</taxon>
        <taxon>Kaistia</taxon>
    </lineage>
</organism>
<dbReference type="EMBL" id="JBHSML010000031">
    <property type="protein sequence ID" value="MFC5518992.1"/>
    <property type="molecule type" value="Genomic_DNA"/>
</dbReference>
<dbReference type="InterPro" id="IPR027417">
    <property type="entry name" value="P-loop_NTPase"/>
</dbReference>
<dbReference type="InterPro" id="IPR006437">
    <property type="entry name" value="Phage_terminase_lsu"/>
</dbReference>
<evidence type="ECO:0000259" key="1">
    <source>
        <dbReference type="Pfam" id="PF04466"/>
    </source>
</evidence>
<dbReference type="Gene3D" id="3.40.50.300">
    <property type="entry name" value="P-loop containing nucleotide triphosphate hydrolases"/>
    <property type="match status" value="1"/>
</dbReference>
<dbReference type="Pfam" id="PF04466">
    <property type="entry name" value="Terminase_3"/>
    <property type="match status" value="1"/>
</dbReference>
<gene>
    <name evidence="2" type="ORF">ACFPP9_24730</name>
</gene>